<feature type="non-terminal residue" evidence="1">
    <location>
        <position position="173"/>
    </location>
</feature>
<gene>
    <name evidence="1" type="ORF">G4P62_020039</name>
</gene>
<accession>A0A9D2XB97</accession>
<dbReference type="AlphaFoldDB" id="A0A9D2XB97"/>
<protein>
    <submittedName>
        <fullName evidence="1">Transcript variant X2</fullName>
    </submittedName>
</protein>
<organism evidence="1 2">
    <name type="scientific">Nothobranchius furzeri</name>
    <name type="common">Turquoise killifish</name>
    <dbReference type="NCBI Taxonomy" id="105023"/>
    <lineage>
        <taxon>Eukaryota</taxon>
        <taxon>Metazoa</taxon>
        <taxon>Chordata</taxon>
        <taxon>Craniata</taxon>
        <taxon>Vertebrata</taxon>
        <taxon>Euteleostomi</taxon>
        <taxon>Actinopterygii</taxon>
        <taxon>Neopterygii</taxon>
        <taxon>Teleostei</taxon>
        <taxon>Neoteleostei</taxon>
        <taxon>Acanthomorphata</taxon>
        <taxon>Ovalentaria</taxon>
        <taxon>Atherinomorphae</taxon>
        <taxon>Cyprinodontiformes</taxon>
        <taxon>Nothobranchiidae</taxon>
        <taxon>Nothobranchius</taxon>
    </lineage>
</organism>
<comment type="caution">
    <text evidence="1">The sequence shown here is derived from an EMBL/GenBank/DDBJ whole genome shotgun (WGS) entry which is preliminary data.</text>
</comment>
<name>A0A9D2XB97_NOTFU</name>
<proteinExistence type="predicted"/>
<reference evidence="1" key="1">
    <citation type="submission" date="2020-03" db="EMBL/GenBank/DDBJ databases">
        <title>Intra-Species Differences in Population Size shape Life History and Genome Evolution.</title>
        <authorList>
            <person name="Willemsen D."/>
            <person name="Cui R."/>
            <person name="Valenzano D.R."/>
        </authorList>
    </citation>
    <scope>NUCLEOTIDE SEQUENCE</scope>
    <source>
        <strain evidence="1">GRZ</strain>
        <tissue evidence="1">Whole</tissue>
    </source>
</reference>
<evidence type="ECO:0000313" key="2">
    <source>
        <dbReference type="Proteomes" id="UP000822369"/>
    </source>
</evidence>
<sequence length="173" mass="19153">ATSSAHIEDLAYLDEQQRHVLSKTSLGMLKQDSGSRSQHNRACFSSTINLKPLQFEIPGLLADWMFTGREWLFQELDACLCSDDPETNRGVVITGNMGFGKTAVIARLVALSCHGNLMWPSASSSKTIHTCKTKKPANMKCPCLSIALDIHTFALFYPVPQTVTLSCLLLMYR</sequence>
<dbReference type="Proteomes" id="UP000822369">
    <property type="component" value="Unassembled WGS sequence"/>
</dbReference>
<evidence type="ECO:0000313" key="1">
    <source>
        <dbReference type="EMBL" id="KAF7199199.1"/>
    </source>
</evidence>
<dbReference type="EMBL" id="JAAVVJ010007453">
    <property type="protein sequence ID" value="KAF7199199.1"/>
    <property type="molecule type" value="Genomic_DNA"/>
</dbReference>